<evidence type="ECO:0000256" key="3">
    <source>
        <dbReference type="ARBA" id="ARBA00022630"/>
    </source>
</evidence>
<dbReference type="PANTHER" id="PTHR13847">
    <property type="entry name" value="SARCOSINE DEHYDROGENASE-RELATED"/>
    <property type="match status" value="1"/>
</dbReference>
<comment type="caution">
    <text evidence="6">The sequence shown here is derived from an EMBL/GenBank/DDBJ whole genome shotgun (WGS) entry which is preliminary data.</text>
</comment>
<evidence type="ECO:0000313" key="7">
    <source>
        <dbReference type="Proteomes" id="UP000721415"/>
    </source>
</evidence>
<dbReference type="SUPFAM" id="SSF51905">
    <property type="entry name" value="FAD/NAD(P)-binding domain"/>
    <property type="match status" value="1"/>
</dbReference>
<dbReference type="Pfam" id="PF01266">
    <property type="entry name" value="DAO"/>
    <property type="match status" value="1"/>
</dbReference>
<accession>A0ABS0LSJ5</accession>
<dbReference type="SUPFAM" id="SSF54373">
    <property type="entry name" value="FAD-linked reductases, C-terminal domain"/>
    <property type="match status" value="1"/>
</dbReference>
<dbReference type="Gene3D" id="3.50.50.60">
    <property type="entry name" value="FAD/NAD(P)-binding domain"/>
    <property type="match status" value="1"/>
</dbReference>
<sequence>MTQKKIAIIGGGIVGSTAAYYLAKNHHQVTLFNIDRGQASKAAAGIICPWFSKRRNKNWNFLVSKGAEFYRLFMEDLQADGFDSQQIFQVNGALLLRKNSEEIIRDQKIFTQKITDSPSIQQIKTVNHEQIKDYFPLLKTDLNATWVKGGACVDGKALINLLKEAFVHHGGEYISAHAKLRKYRQNQILIQWENQEECFDFVLLAAGAWLAELLTPLGLECDIEAQKGQLFSVFQPEWQGNNWPVVMPPGGFDIIPFPTGEIIIGASHEKNSGFDLSLDPNIINNLKQLALPYFPSLKELPIHRTAVGIRAYTPTSDVLIGQVPHFNNLWAISGLGASGLTNGPYLGYQWYSLLAHGAWDIDPEHFPINKFIRKNRK</sequence>
<name>A0ABS0LSJ5_9LACT</name>
<organism evidence="6 7">
    <name type="scientific">Facklamia lactis</name>
    <dbReference type="NCBI Taxonomy" id="2749967"/>
    <lineage>
        <taxon>Bacteria</taxon>
        <taxon>Bacillati</taxon>
        <taxon>Bacillota</taxon>
        <taxon>Bacilli</taxon>
        <taxon>Lactobacillales</taxon>
        <taxon>Aerococcaceae</taxon>
        <taxon>Facklamia</taxon>
    </lineage>
</organism>
<keyword evidence="4" id="KW-0560">Oxidoreductase</keyword>
<dbReference type="RefSeq" id="WP_197116051.1">
    <property type="nucleotide sequence ID" value="NZ_JACBXQ010000006.1"/>
</dbReference>
<dbReference type="Proteomes" id="UP000721415">
    <property type="component" value="Unassembled WGS sequence"/>
</dbReference>
<dbReference type="InterPro" id="IPR006076">
    <property type="entry name" value="FAD-dep_OxRdtase"/>
</dbReference>
<reference evidence="6 7" key="1">
    <citation type="submission" date="2020-07" db="EMBL/GenBank/DDBJ databases">
        <title>Facklamia lactis sp. nov., isolated from raw milk.</title>
        <authorList>
            <person name="Doll E.V."/>
            <person name="Huptas C."/>
            <person name="Staib L."/>
            <person name="Wenning M."/>
            <person name="Scherer S."/>
        </authorList>
    </citation>
    <scope>NUCLEOTIDE SEQUENCE [LARGE SCALE GENOMIC DNA]</scope>
    <source>
        <strain evidence="6 7">DSM 111018</strain>
    </source>
</reference>
<evidence type="ECO:0000256" key="2">
    <source>
        <dbReference type="ARBA" id="ARBA00009410"/>
    </source>
</evidence>
<evidence type="ECO:0000256" key="1">
    <source>
        <dbReference type="ARBA" id="ARBA00001974"/>
    </source>
</evidence>
<feature type="domain" description="FAD dependent oxidoreductase" evidence="5">
    <location>
        <begin position="5"/>
        <end position="347"/>
    </location>
</feature>
<protein>
    <submittedName>
        <fullName evidence="6">FAD-binding oxidoreductase</fullName>
    </submittedName>
</protein>
<evidence type="ECO:0000256" key="4">
    <source>
        <dbReference type="ARBA" id="ARBA00023002"/>
    </source>
</evidence>
<evidence type="ECO:0000313" key="6">
    <source>
        <dbReference type="EMBL" id="MBG9987131.1"/>
    </source>
</evidence>
<evidence type="ECO:0000259" key="5">
    <source>
        <dbReference type="Pfam" id="PF01266"/>
    </source>
</evidence>
<dbReference type="EMBL" id="JACBXQ010000006">
    <property type="protein sequence ID" value="MBG9987131.1"/>
    <property type="molecule type" value="Genomic_DNA"/>
</dbReference>
<dbReference type="InterPro" id="IPR036188">
    <property type="entry name" value="FAD/NAD-bd_sf"/>
</dbReference>
<dbReference type="PANTHER" id="PTHR13847:SF286">
    <property type="entry name" value="D-AMINO ACID DEHYDROGENASE"/>
    <property type="match status" value="1"/>
</dbReference>
<keyword evidence="7" id="KW-1185">Reference proteome</keyword>
<dbReference type="Gene3D" id="3.30.9.10">
    <property type="entry name" value="D-Amino Acid Oxidase, subunit A, domain 2"/>
    <property type="match status" value="1"/>
</dbReference>
<keyword evidence="3" id="KW-0285">Flavoprotein</keyword>
<gene>
    <name evidence="6" type="ORF">HZY91_09650</name>
</gene>
<comment type="cofactor">
    <cofactor evidence="1">
        <name>FAD</name>
        <dbReference type="ChEBI" id="CHEBI:57692"/>
    </cofactor>
</comment>
<comment type="similarity">
    <text evidence="2">Belongs to the DadA oxidoreductase family.</text>
</comment>
<proteinExistence type="inferred from homology"/>